<evidence type="ECO:0000313" key="2">
    <source>
        <dbReference type="Proteomes" id="UP001321014"/>
    </source>
</evidence>
<dbReference type="Proteomes" id="UP001321014">
    <property type="component" value="Unassembled WGS sequence"/>
</dbReference>
<evidence type="ECO:0008006" key="3">
    <source>
        <dbReference type="Google" id="ProtNLM"/>
    </source>
</evidence>
<sequence length="246" mass="27910">MSDEVWHLVRDIKDALYVDQPYLGVSEQGEAVVVEGTYALLPHLPEHRDMGAFAQHKVRVTVEADYPKTEPVVVVLDRSIPRKDDYHCSANGECCITVFETWKASAKDISIAGYFNGPFRNFFLSQLLKRRKGHWPFDDWAHGEEGFAQAVAEFIGCRSDVVTVKNILSWRINNECLPASEDAHCPCGSGEVTSGCCAALLSGLVHRLPQDDAQRWLERLTKKRRPLTPIGIQRRIHKNRPFRRVQ</sequence>
<protein>
    <recommendedName>
        <fullName evidence="3">SWIM-type domain-containing protein</fullName>
    </recommendedName>
</protein>
<comment type="caution">
    <text evidence="1">The sequence shown here is derived from an EMBL/GenBank/DDBJ whole genome shotgun (WGS) entry which is preliminary data.</text>
</comment>
<gene>
    <name evidence="1" type="ORF">OEZ49_19330</name>
</gene>
<proteinExistence type="predicted"/>
<evidence type="ECO:0000313" key="1">
    <source>
        <dbReference type="EMBL" id="MCU9839929.1"/>
    </source>
</evidence>
<name>A0ABT2WVJ7_9RHOB</name>
<dbReference type="EMBL" id="JAOVQN010000024">
    <property type="protein sequence ID" value="MCU9839929.1"/>
    <property type="molecule type" value="Genomic_DNA"/>
</dbReference>
<reference evidence="1 2" key="1">
    <citation type="submission" date="2022-10" db="EMBL/GenBank/DDBJ databases">
        <title>Ruegeria sp. nov., isolated from ocean surface water.</title>
        <authorList>
            <person name="He W."/>
            <person name="Wang L."/>
            <person name="Zhang D.-F."/>
        </authorList>
    </citation>
    <scope>NUCLEOTIDE SEQUENCE [LARGE SCALE GENOMIC DNA]</scope>
    <source>
        <strain evidence="1 2">WL0004</strain>
    </source>
</reference>
<keyword evidence="2" id="KW-1185">Reference proteome</keyword>
<organism evidence="1 2">
    <name type="scientific">Ruegeria marisflavi</name>
    <dbReference type="NCBI Taxonomy" id="2984152"/>
    <lineage>
        <taxon>Bacteria</taxon>
        <taxon>Pseudomonadati</taxon>
        <taxon>Pseudomonadota</taxon>
        <taxon>Alphaproteobacteria</taxon>
        <taxon>Rhodobacterales</taxon>
        <taxon>Roseobacteraceae</taxon>
        <taxon>Ruegeria</taxon>
    </lineage>
</organism>
<accession>A0ABT2WVJ7</accession>